<feature type="domain" description="AB hydrolase-1" evidence="2">
    <location>
        <begin position="32"/>
        <end position="138"/>
    </location>
</feature>
<dbReference type="InterPro" id="IPR029058">
    <property type="entry name" value="AB_hydrolase_fold"/>
</dbReference>
<dbReference type="PANTHER" id="PTHR43798">
    <property type="entry name" value="MONOACYLGLYCEROL LIPASE"/>
    <property type="match status" value="1"/>
</dbReference>
<keyword evidence="1" id="KW-0378">Hydrolase</keyword>
<dbReference type="OrthoDB" id="294702at2759"/>
<sequence length="250" mass="28722">METRQHEMKTGLSFYLRRVQFNPGDTTKNNTPVICFHGSGAGSHYPAWAPLIEGIPNHTSVLFYERRSLDKQNPTEAVQDLITLLDELRLQPPFILVPHSYGGTIAREFLQHHPDQVAGMVLVETGQETPTTYNELQYRRQILGEKPLSVIHANSLHRMPQNSNMDLATKKMQQKFTAEDERLKKAQLRLSSNNRYVRLEECGHHVVQQRPDVVLNEIKWVMHNMKTVDGDVQEYKVLLPDLGSREYNPG</sequence>
<dbReference type="AlphaFoldDB" id="A0A9P4IVX0"/>
<dbReference type="InterPro" id="IPR000073">
    <property type="entry name" value="AB_hydrolase_1"/>
</dbReference>
<dbReference type="SUPFAM" id="SSF53474">
    <property type="entry name" value="alpha/beta-Hydrolases"/>
    <property type="match status" value="1"/>
</dbReference>
<dbReference type="GO" id="GO:0016787">
    <property type="term" value="F:hydrolase activity"/>
    <property type="evidence" value="ECO:0007669"/>
    <property type="project" value="UniProtKB-KW"/>
</dbReference>
<dbReference type="EMBL" id="ML996088">
    <property type="protein sequence ID" value="KAF2150922.1"/>
    <property type="molecule type" value="Genomic_DNA"/>
</dbReference>
<comment type="caution">
    <text evidence="3">The sequence shown here is derived from an EMBL/GenBank/DDBJ whole genome shotgun (WGS) entry which is preliminary data.</text>
</comment>
<evidence type="ECO:0000313" key="4">
    <source>
        <dbReference type="Proteomes" id="UP000799439"/>
    </source>
</evidence>
<evidence type="ECO:0000256" key="1">
    <source>
        <dbReference type="ARBA" id="ARBA00022801"/>
    </source>
</evidence>
<dbReference type="Proteomes" id="UP000799439">
    <property type="component" value="Unassembled WGS sequence"/>
</dbReference>
<evidence type="ECO:0000313" key="3">
    <source>
        <dbReference type="EMBL" id="KAF2150922.1"/>
    </source>
</evidence>
<evidence type="ECO:0000259" key="2">
    <source>
        <dbReference type="Pfam" id="PF00561"/>
    </source>
</evidence>
<gene>
    <name evidence="3" type="ORF">K461DRAFT_279706</name>
</gene>
<organism evidence="3 4">
    <name type="scientific">Myriangium duriaei CBS 260.36</name>
    <dbReference type="NCBI Taxonomy" id="1168546"/>
    <lineage>
        <taxon>Eukaryota</taxon>
        <taxon>Fungi</taxon>
        <taxon>Dikarya</taxon>
        <taxon>Ascomycota</taxon>
        <taxon>Pezizomycotina</taxon>
        <taxon>Dothideomycetes</taxon>
        <taxon>Dothideomycetidae</taxon>
        <taxon>Myriangiales</taxon>
        <taxon>Myriangiaceae</taxon>
        <taxon>Myriangium</taxon>
    </lineage>
</organism>
<reference evidence="3" key="1">
    <citation type="journal article" date="2020" name="Stud. Mycol.">
        <title>101 Dothideomycetes genomes: a test case for predicting lifestyles and emergence of pathogens.</title>
        <authorList>
            <person name="Haridas S."/>
            <person name="Albert R."/>
            <person name="Binder M."/>
            <person name="Bloem J."/>
            <person name="Labutti K."/>
            <person name="Salamov A."/>
            <person name="Andreopoulos B."/>
            <person name="Baker S."/>
            <person name="Barry K."/>
            <person name="Bills G."/>
            <person name="Bluhm B."/>
            <person name="Cannon C."/>
            <person name="Castanera R."/>
            <person name="Culley D."/>
            <person name="Daum C."/>
            <person name="Ezra D."/>
            <person name="Gonzalez J."/>
            <person name="Henrissat B."/>
            <person name="Kuo A."/>
            <person name="Liang C."/>
            <person name="Lipzen A."/>
            <person name="Lutzoni F."/>
            <person name="Magnuson J."/>
            <person name="Mondo S."/>
            <person name="Nolan M."/>
            <person name="Ohm R."/>
            <person name="Pangilinan J."/>
            <person name="Park H.-J."/>
            <person name="Ramirez L."/>
            <person name="Alfaro M."/>
            <person name="Sun H."/>
            <person name="Tritt A."/>
            <person name="Yoshinaga Y."/>
            <person name="Zwiers L.-H."/>
            <person name="Turgeon B."/>
            <person name="Goodwin S."/>
            <person name="Spatafora J."/>
            <person name="Crous P."/>
            <person name="Grigoriev I."/>
        </authorList>
    </citation>
    <scope>NUCLEOTIDE SEQUENCE</scope>
    <source>
        <strain evidence="3">CBS 260.36</strain>
    </source>
</reference>
<dbReference type="Pfam" id="PF00561">
    <property type="entry name" value="Abhydrolase_1"/>
    <property type="match status" value="1"/>
</dbReference>
<name>A0A9P4IVX0_9PEZI</name>
<protein>
    <submittedName>
        <fullName evidence="3">Alpha/beta-hydrolase</fullName>
    </submittedName>
</protein>
<dbReference type="Gene3D" id="3.40.50.1820">
    <property type="entry name" value="alpha/beta hydrolase"/>
    <property type="match status" value="1"/>
</dbReference>
<dbReference type="PANTHER" id="PTHR43798:SF31">
    <property type="entry name" value="AB HYDROLASE SUPERFAMILY PROTEIN YCLE"/>
    <property type="match status" value="1"/>
</dbReference>
<proteinExistence type="predicted"/>
<dbReference type="InterPro" id="IPR050266">
    <property type="entry name" value="AB_hydrolase_sf"/>
</dbReference>
<accession>A0A9P4IVX0</accession>
<dbReference type="GO" id="GO:0016020">
    <property type="term" value="C:membrane"/>
    <property type="evidence" value="ECO:0007669"/>
    <property type="project" value="TreeGrafter"/>
</dbReference>
<keyword evidence="4" id="KW-1185">Reference proteome</keyword>